<organism evidence="2 3">
    <name type="scientific">Penicillium nordicum</name>
    <dbReference type="NCBI Taxonomy" id="229535"/>
    <lineage>
        <taxon>Eukaryota</taxon>
        <taxon>Fungi</taxon>
        <taxon>Dikarya</taxon>
        <taxon>Ascomycota</taxon>
        <taxon>Pezizomycotina</taxon>
        <taxon>Eurotiomycetes</taxon>
        <taxon>Eurotiomycetidae</taxon>
        <taxon>Eurotiales</taxon>
        <taxon>Aspergillaceae</taxon>
        <taxon>Penicillium</taxon>
    </lineage>
</organism>
<accession>A0A0M8P0I5</accession>
<comment type="caution">
    <text evidence="2">The sequence shown here is derived from an EMBL/GenBank/DDBJ whole genome shotgun (WGS) entry which is preliminary data.</text>
</comment>
<gene>
    <name evidence="2" type="ORF">ACN38_g8110</name>
</gene>
<evidence type="ECO:0000313" key="3">
    <source>
        <dbReference type="Proteomes" id="UP000037696"/>
    </source>
</evidence>
<proteinExistence type="predicted"/>
<protein>
    <submittedName>
        <fullName evidence="2">Uncharacterized protein</fullName>
    </submittedName>
</protein>
<dbReference type="EMBL" id="LHQQ01000144">
    <property type="protein sequence ID" value="KOS41037.1"/>
    <property type="molecule type" value="Genomic_DNA"/>
</dbReference>
<dbReference type="OrthoDB" id="10523656at2759"/>
<dbReference type="AlphaFoldDB" id="A0A0M8P0I5"/>
<evidence type="ECO:0000313" key="2">
    <source>
        <dbReference type="EMBL" id="KOS41037.1"/>
    </source>
</evidence>
<sequence>MSAIEGIFKVWKSDKLKNGFTPLKDFVNHKTRGIEEEKTQRPESYRSSSKKKKKRRERERRRWRGGGRAMTK</sequence>
<feature type="compositionally biased region" description="Basic residues" evidence="1">
    <location>
        <begin position="48"/>
        <end position="72"/>
    </location>
</feature>
<name>A0A0M8P0I5_9EURO</name>
<evidence type="ECO:0000256" key="1">
    <source>
        <dbReference type="SAM" id="MobiDB-lite"/>
    </source>
</evidence>
<feature type="compositionally biased region" description="Basic and acidic residues" evidence="1">
    <location>
        <begin position="29"/>
        <end position="44"/>
    </location>
</feature>
<keyword evidence="3" id="KW-1185">Reference proteome</keyword>
<dbReference type="Proteomes" id="UP000037696">
    <property type="component" value="Unassembled WGS sequence"/>
</dbReference>
<reference evidence="2 3" key="1">
    <citation type="submission" date="2015-08" db="EMBL/GenBank/DDBJ databases">
        <title>Genome sequencing of Penicillium nordicum.</title>
        <authorList>
            <person name="Nguyen H.D."/>
            <person name="Seifert K.A."/>
        </authorList>
    </citation>
    <scope>NUCLEOTIDE SEQUENCE [LARGE SCALE GENOMIC DNA]</scope>
    <source>
        <strain evidence="2 3">DAOMC 185683</strain>
    </source>
</reference>
<feature type="region of interest" description="Disordered" evidence="1">
    <location>
        <begin position="29"/>
        <end position="72"/>
    </location>
</feature>